<protein>
    <recommendedName>
        <fullName evidence="2">D-(-)-3-hydroxybutyrate oligomer hydrolase</fullName>
        <shortName evidence="2">3HB-oligomer hydrolase</shortName>
        <shortName evidence="2">3HBOH</shortName>
        <ecNumber evidence="2">3.1.1.22</ecNumber>
    </recommendedName>
</protein>
<dbReference type="GO" id="GO:0019605">
    <property type="term" value="P:butyrate metabolic process"/>
    <property type="evidence" value="ECO:0007669"/>
    <property type="project" value="UniProtKB-UniRule"/>
</dbReference>
<feature type="active site" description="Charge relay system" evidence="2">
    <location>
        <position position="305"/>
    </location>
</feature>
<comment type="function">
    <text evidence="2">Participates in the degradation of poly-3-hydroxybutyrate (PHB). It works downstream of poly(3-hydroxybutyrate) depolymerase, hydrolyzing D(-)-3-hydroxybutyrate oligomers of various length (3HB-oligomers) into 3HB-monomers.</text>
</comment>
<feature type="chain" id="PRO_5009990434" description="D-(-)-3-hydroxybutyrate oligomer hydrolase" evidence="2">
    <location>
        <begin position="23"/>
        <end position="701"/>
    </location>
</feature>
<dbReference type="PIRSF" id="PIRSF011409">
    <property type="entry name" value="HObutyrate_olig_hydrol"/>
    <property type="match status" value="1"/>
</dbReference>
<dbReference type="InterPro" id="IPR016582">
    <property type="entry name" value="OHBut_olig_hydro_put"/>
</dbReference>
<keyword evidence="1 2" id="KW-0378">Hydrolase</keyword>
<name>A0A1N7BQM9_9RHOO</name>
<dbReference type="Proteomes" id="UP000186819">
    <property type="component" value="Unassembled WGS sequence"/>
</dbReference>
<keyword evidence="2" id="KW-0732">Signal</keyword>
<evidence type="ECO:0000313" key="4">
    <source>
        <dbReference type="Proteomes" id="UP000186819"/>
    </source>
</evidence>
<keyword evidence="2" id="KW-0964">Secreted</keyword>
<dbReference type="STRING" id="34027.SAMN05421829_1196"/>
<organism evidence="3 4">
    <name type="scientific">Aromatoleum tolulyticum</name>
    <dbReference type="NCBI Taxonomy" id="34027"/>
    <lineage>
        <taxon>Bacteria</taxon>
        <taxon>Pseudomonadati</taxon>
        <taxon>Pseudomonadota</taxon>
        <taxon>Betaproteobacteria</taxon>
        <taxon>Rhodocyclales</taxon>
        <taxon>Rhodocyclaceae</taxon>
        <taxon>Aromatoleum</taxon>
    </lineage>
</organism>
<reference evidence="4" key="1">
    <citation type="submission" date="2017-01" db="EMBL/GenBank/DDBJ databases">
        <authorList>
            <person name="Varghese N."/>
            <person name="Submissions S."/>
        </authorList>
    </citation>
    <scope>NUCLEOTIDE SEQUENCE [LARGE SCALE GENOMIC DNA]</scope>
    <source>
        <strain evidence="4">ATCC 51758</strain>
    </source>
</reference>
<dbReference type="GO" id="GO:0005615">
    <property type="term" value="C:extracellular space"/>
    <property type="evidence" value="ECO:0007669"/>
    <property type="project" value="InterPro"/>
</dbReference>
<accession>A0A1N7BQM9</accession>
<comment type="pathway">
    <text evidence="2">Lipid metabolism; butanoate metabolism.</text>
</comment>
<dbReference type="HAMAP" id="MF_01906">
    <property type="entry name" value="3HBOH"/>
    <property type="match status" value="1"/>
</dbReference>
<dbReference type="UniPathway" id="UPA00863"/>
<feature type="signal peptide" evidence="2">
    <location>
        <begin position="1"/>
        <end position="22"/>
    </location>
</feature>
<proteinExistence type="inferred from homology"/>
<dbReference type="AlphaFoldDB" id="A0A1N7BQM9"/>
<dbReference type="RefSeq" id="WP_244551774.1">
    <property type="nucleotide sequence ID" value="NZ_FTMD01000019.1"/>
</dbReference>
<evidence type="ECO:0000256" key="1">
    <source>
        <dbReference type="ARBA" id="ARBA00022801"/>
    </source>
</evidence>
<sequence length="701" mass="73082" precursor="true">MYSSMRNVTTIILALAAMPALAGPGSGFGFNDKPAFLGDIVSRDTDGVSDDLLTAGLGRAGIQSAVPPAVSATPTADELRRLAIYNNYRALIDTSANGGYGTLFGPLLSVSATGGITSPGDGKIAGTEYLAYANHGAERRNVTLMVQVPAHFNPKKPCIVTGTSSGSRGIYGAIGTSGEWGLQRGCAVAYVDKGTGNGMHDLATNAVGLIDGTRTDAATAGDASHFTADLSESGRTAFLAAWPDRVAVKHAHSRHNPEADWGRDTLDAVRFAFYVLNEKYGVNTLRGVVRTIVKPKTVVIAASVSNGAGAALAAAEQDDEKLIDGVAVGEPQIQLRENDDLVVRRGSQIRTGSGRTLYDYTTYANLLQPCATLSPRAAGSPGAAFVPAALAANRCEALASRGLVTGATAAEQGDSALDALLAYGWEPESIPLVASHYAFAVPPIAVTYANTYGRFGVEERACDFSFAAVDGTGAPAPWPVGAAALSFGTGNGIPPASLLQIINDASLGGPRRDAASTSPSTGKLDFNVDGALCLRSLWTDGGTDARRVHENIEAVRVRADLHGKPAIIVHGRADALVPVGFTSRPYLGMNHLEEGARSRLRYIEVTNAQHFDAFIGNALLAGYDTRFIPLHVYFRRALDLMYSHLTARTPLPPSQVVRATPRTGTPGAAAPLTAANLPAISARPAAADRITVSGNEVVVPD</sequence>
<evidence type="ECO:0000313" key="3">
    <source>
        <dbReference type="EMBL" id="SIR53543.1"/>
    </source>
</evidence>
<dbReference type="EC" id="3.1.1.22" evidence="2"/>
<comment type="catalytic activity">
    <reaction evidence="2">
        <text>(3R)-hydroxybutanoate dimer + H2O = 2 (R)-3-hydroxybutanoate + H(+)</text>
        <dbReference type="Rhea" id="RHEA:10172"/>
        <dbReference type="ChEBI" id="CHEBI:10979"/>
        <dbReference type="ChEBI" id="CHEBI:10983"/>
        <dbReference type="ChEBI" id="CHEBI:15377"/>
        <dbReference type="ChEBI" id="CHEBI:15378"/>
        <dbReference type="EC" id="3.1.1.22"/>
    </reaction>
</comment>
<comment type="similarity">
    <text evidence="2">Belongs to the D-(-)-3-hydroxybutyrate oligomer hydrolase family.</text>
</comment>
<evidence type="ECO:0000256" key="2">
    <source>
        <dbReference type="HAMAP-Rule" id="MF_01906"/>
    </source>
</evidence>
<gene>
    <name evidence="3" type="ORF">SAMN05421829_1196</name>
</gene>
<dbReference type="GO" id="GO:0047989">
    <property type="term" value="F:hydroxybutyrate-dimer hydrolase activity"/>
    <property type="evidence" value="ECO:0007669"/>
    <property type="project" value="UniProtKB-UniRule"/>
</dbReference>
<dbReference type="Pfam" id="PF10605">
    <property type="entry name" value="3HBOH"/>
    <property type="match status" value="1"/>
</dbReference>
<dbReference type="EMBL" id="FTMD01000019">
    <property type="protein sequence ID" value="SIR53543.1"/>
    <property type="molecule type" value="Genomic_DNA"/>
</dbReference>
<keyword evidence="4" id="KW-1185">Reference proteome</keyword>
<comment type="subcellular location">
    <subcellularLocation>
        <location evidence="2">Secreted</location>
    </subcellularLocation>
</comment>